<dbReference type="Pfam" id="PF04138">
    <property type="entry name" value="GtrA_DPMS_TM"/>
    <property type="match status" value="1"/>
</dbReference>
<dbReference type="Proteomes" id="UP000606922">
    <property type="component" value="Unassembled WGS sequence"/>
</dbReference>
<evidence type="ECO:0000256" key="2">
    <source>
        <dbReference type="ARBA" id="ARBA00022692"/>
    </source>
</evidence>
<dbReference type="GO" id="GO:0016020">
    <property type="term" value="C:membrane"/>
    <property type="evidence" value="ECO:0007669"/>
    <property type="project" value="UniProtKB-SubCell"/>
</dbReference>
<proteinExistence type="predicted"/>
<gene>
    <name evidence="7" type="ORF">GCM10010979_17740</name>
</gene>
<evidence type="ECO:0000256" key="3">
    <source>
        <dbReference type="ARBA" id="ARBA00022989"/>
    </source>
</evidence>
<evidence type="ECO:0000256" key="1">
    <source>
        <dbReference type="ARBA" id="ARBA00004141"/>
    </source>
</evidence>
<accession>A0A916WJE3</accession>
<comment type="subcellular location">
    <subcellularLocation>
        <location evidence="1">Membrane</location>
        <topology evidence="1">Multi-pass membrane protein</topology>
    </subcellularLocation>
</comment>
<dbReference type="AlphaFoldDB" id="A0A916WJE3"/>
<dbReference type="InterPro" id="IPR007267">
    <property type="entry name" value="GtrA_DPMS_TM"/>
</dbReference>
<keyword evidence="3 5" id="KW-1133">Transmembrane helix</keyword>
<reference evidence="7" key="1">
    <citation type="journal article" date="2014" name="Int. J. Syst. Evol. Microbiol.">
        <title>Complete genome sequence of Corynebacterium casei LMG S-19264T (=DSM 44701T), isolated from a smear-ripened cheese.</title>
        <authorList>
            <consortium name="US DOE Joint Genome Institute (JGI-PGF)"/>
            <person name="Walter F."/>
            <person name="Albersmeier A."/>
            <person name="Kalinowski J."/>
            <person name="Ruckert C."/>
        </authorList>
    </citation>
    <scope>NUCLEOTIDE SEQUENCE</scope>
    <source>
        <strain evidence="7">CGMCC 1.12813</strain>
    </source>
</reference>
<comment type="caution">
    <text evidence="7">The sequence shown here is derived from an EMBL/GenBank/DDBJ whole genome shotgun (WGS) entry which is preliminary data.</text>
</comment>
<evidence type="ECO:0000256" key="4">
    <source>
        <dbReference type="ARBA" id="ARBA00023136"/>
    </source>
</evidence>
<name>A0A916WJE3_9MICO</name>
<evidence type="ECO:0000313" key="7">
    <source>
        <dbReference type="EMBL" id="GGB03519.1"/>
    </source>
</evidence>
<protein>
    <recommendedName>
        <fullName evidence="6">GtrA/DPMS transmembrane domain-containing protein</fullName>
    </recommendedName>
</protein>
<evidence type="ECO:0000313" key="8">
    <source>
        <dbReference type="Proteomes" id="UP000606922"/>
    </source>
</evidence>
<keyword evidence="8" id="KW-1185">Reference proteome</keyword>
<organism evidence="7 8">
    <name type="scientific">Conyzicola nivalis</name>
    <dbReference type="NCBI Taxonomy" id="1477021"/>
    <lineage>
        <taxon>Bacteria</taxon>
        <taxon>Bacillati</taxon>
        <taxon>Actinomycetota</taxon>
        <taxon>Actinomycetes</taxon>
        <taxon>Micrococcales</taxon>
        <taxon>Microbacteriaceae</taxon>
        <taxon>Conyzicola</taxon>
    </lineage>
</organism>
<reference evidence="7" key="2">
    <citation type="submission" date="2020-09" db="EMBL/GenBank/DDBJ databases">
        <authorList>
            <person name="Sun Q."/>
            <person name="Zhou Y."/>
        </authorList>
    </citation>
    <scope>NUCLEOTIDE SEQUENCE</scope>
    <source>
        <strain evidence="7">CGMCC 1.12813</strain>
    </source>
</reference>
<keyword evidence="4 5" id="KW-0472">Membrane</keyword>
<evidence type="ECO:0000259" key="6">
    <source>
        <dbReference type="Pfam" id="PF04138"/>
    </source>
</evidence>
<evidence type="ECO:0000256" key="5">
    <source>
        <dbReference type="SAM" id="Phobius"/>
    </source>
</evidence>
<feature type="transmembrane region" description="Helical" evidence="5">
    <location>
        <begin position="78"/>
        <end position="100"/>
    </location>
</feature>
<feature type="transmembrane region" description="Helical" evidence="5">
    <location>
        <begin position="6"/>
        <end position="24"/>
    </location>
</feature>
<keyword evidence="2 5" id="KW-0812">Transmembrane</keyword>
<feature type="domain" description="GtrA/DPMS transmembrane" evidence="6">
    <location>
        <begin position="2"/>
        <end position="108"/>
    </location>
</feature>
<dbReference type="GO" id="GO:0000271">
    <property type="term" value="P:polysaccharide biosynthetic process"/>
    <property type="evidence" value="ECO:0007669"/>
    <property type="project" value="InterPro"/>
</dbReference>
<feature type="transmembrane region" description="Helical" evidence="5">
    <location>
        <begin position="36"/>
        <end position="58"/>
    </location>
</feature>
<sequence length="122" mass="13930">MLVANTISVLFGISISYALNHFFVFRYPYRISWRKFLEFFLITGISSLGIQTLIIWLFELLFATSFGNSLLLVPDAEGRHFIAINVAKFTAVLVGLVWNFTMYRFVVFRVPSAKAEPADPVE</sequence>
<dbReference type="EMBL" id="BMGB01000001">
    <property type="protein sequence ID" value="GGB03519.1"/>
    <property type="molecule type" value="Genomic_DNA"/>
</dbReference>